<comment type="caution">
    <text evidence="11">The sequence shown here is derived from an EMBL/GenBank/DDBJ whole genome shotgun (WGS) entry which is preliminary data.</text>
</comment>
<keyword evidence="9" id="KW-0133">Cell shape</keyword>
<dbReference type="InterPro" id="IPR018109">
    <property type="entry name" value="Folylpolyglutamate_synth_CS"/>
</dbReference>
<evidence type="ECO:0000256" key="2">
    <source>
        <dbReference type="ARBA" id="ARBA00004752"/>
    </source>
</evidence>
<evidence type="ECO:0000256" key="8">
    <source>
        <dbReference type="ARBA" id="ARBA00023306"/>
    </source>
</evidence>
<dbReference type="EMBL" id="MHJJ01000014">
    <property type="protein sequence ID" value="OGY65189.1"/>
    <property type="molecule type" value="Genomic_DNA"/>
</dbReference>
<dbReference type="HAMAP" id="MF_00639">
    <property type="entry name" value="MurD"/>
    <property type="match status" value="1"/>
</dbReference>
<dbReference type="PANTHER" id="PTHR43692">
    <property type="entry name" value="UDP-N-ACETYLMURAMOYLALANINE--D-GLUTAMATE LIGASE"/>
    <property type="match status" value="1"/>
</dbReference>
<dbReference type="Gene3D" id="3.90.190.20">
    <property type="entry name" value="Mur ligase, C-terminal domain"/>
    <property type="match status" value="1"/>
</dbReference>
<dbReference type="AlphaFoldDB" id="A0A1G1ZL62"/>
<dbReference type="InterPro" id="IPR013221">
    <property type="entry name" value="Mur_ligase_cen"/>
</dbReference>
<dbReference type="NCBIfam" id="TIGR01087">
    <property type="entry name" value="murD"/>
    <property type="match status" value="1"/>
</dbReference>
<evidence type="ECO:0000256" key="9">
    <source>
        <dbReference type="HAMAP-Rule" id="MF_00639"/>
    </source>
</evidence>
<keyword evidence="8 9" id="KW-0131">Cell cycle</keyword>
<dbReference type="GO" id="GO:0008764">
    <property type="term" value="F:UDP-N-acetylmuramoylalanine-D-glutamate ligase activity"/>
    <property type="evidence" value="ECO:0007669"/>
    <property type="project" value="UniProtKB-UniRule"/>
</dbReference>
<proteinExistence type="inferred from homology"/>
<accession>A0A1G1ZL62</accession>
<dbReference type="GO" id="GO:0004326">
    <property type="term" value="F:tetrahydrofolylpolyglutamate synthase activity"/>
    <property type="evidence" value="ECO:0007669"/>
    <property type="project" value="InterPro"/>
</dbReference>
<dbReference type="Pfam" id="PF08245">
    <property type="entry name" value="Mur_ligase_M"/>
    <property type="match status" value="1"/>
</dbReference>
<keyword evidence="7 9" id="KW-0067">ATP-binding</keyword>
<evidence type="ECO:0000256" key="1">
    <source>
        <dbReference type="ARBA" id="ARBA00004496"/>
    </source>
</evidence>
<dbReference type="EC" id="6.3.2.9" evidence="9"/>
<comment type="similarity">
    <text evidence="9">Belongs to the MurCDEF family.</text>
</comment>
<evidence type="ECO:0000256" key="3">
    <source>
        <dbReference type="ARBA" id="ARBA00022490"/>
    </source>
</evidence>
<keyword evidence="9" id="KW-0573">Peptidoglycan synthesis</keyword>
<evidence type="ECO:0000256" key="5">
    <source>
        <dbReference type="ARBA" id="ARBA00022618"/>
    </source>
</evidence>
<organism evidence="11 12">
    <name type="scientific">Candidatus Harrisonbacteria bacterium RIFCSPLOWO2_01_FULL_44_18</name>
    <dbReference type="NCBI Taxonomy" id="1798407"/>
    <lineage>
        <taxon>Bacteria</taxon>
        <taxon>Candidatus Harrisoniibacteriota</taxon>
    </lineage>
</organism>
<dbReference type="GO" id="GO:0071555">
    <property type="term" value="P:cell wall organization"/>
    <property type="evidence" value="ECO:0007669"/>
    <property type="project" value="UniProtKB-KW"/>
</dbReference>
<dbReference type="InterPro" id="IPR036615">
    <property type="entry name" value="Mur_ligase_C_dom_sf"/>
</dbReference>
<dbReference type="PROSITE" id="PS01011">
    <property type="entry name" value="FOLYLPOLYGLU_SYNT_1"/>
    <property type="match status" value="1"/>
</dbReference>
<dbReference type="GO" id="GO:0051301">
    <property type="term" value="P:cell division"/>
    <property type="evidence" value="ECO:0007669"/>
    <property type="project" value="UniProtKB-KW"/>
</dbReference>
<evidence type="ECO:0000256" key="7">
    <source>
        <dbReference type="ARBA" id="ARBA00022840"/>
    </source>
</evidence>
<dbReference type="Gene3D" id="3.40.50.720">
    <property type="entry name" value="NAD(P)-binding Rossmann-like Domain"/>
    <property type="match status" value="1"/>
</dbReference>
<evidence type="ECO:0000256" key="6">
    <source>
        <dbReference type="ARBA" id="ARBA00022741"/>
    </source>
</evidence>
<keyword evidence="3 9" id="KW-0963">Cytoplasm</keyword>
<dbReference type="InterPro" id="IPR036565">
    <property type="entry name" value="Mur-like_cat_sf"/>
</dbReference>
<comment type="catalytic activity">
    <reaction evidence="9">
        <text>UDP-N-acetyl-alpha-D-muramoyl-L-alanine + D-glutamate + ATP = UDP-N-acetyl-alpha-D-muramoyl-L-alanyl-D-glutamate + ADP + phosphate + H(+)</text>
        <dbReference type="Rhea" id="RHEA:16429"/>
        <dbReference type="ChEBI" id="CHEBI:15378"/>
        <dbReference type="ChEBI" id="CHEBI:29986"/>
        <dbReference type="ChEBI" id="CHEBI:30616"/>
        <dbReference type="ChEBI" id="CHEBI:43474"/>
        <dbReference type="ChEBI" id="CHEBI:83898"/>
        <dbReference type="ChEBI" id="CHEBI:83900"/>
        <dbReference type="ChEBI" id="CHEBI:456216"/>
        <dbReference type="EC" id="6.3.2.9"/>
    </reaction>
</comment>
<comment type="function">
    <text evidence="9">Cell wall formation. Catalyzes the addition of glutamate to the nucleotide precursor UDP-N-acetylmuramoyl-L-alanine (UMA).</text>
</comment>
<dbReference type="GO" id="GO:0008360">
    <property type="term" value="P:regulation of cell shape"/>
    <property type="evidence" value="ECO:0007669"/>
    <property type="project" value="UniProtKB-KW"/>
</dbReference>
<dbReference type="Proteomes" id="UP000177942">
    <property type="component" value="Unassembled WGS sequence"/>
</dbReference>
<dbReference type="GO" id="GO:0005737">
    <property type="term" value="C:cytoplasm"/>
    <property type="evidence" value="ECO:0007669"/>
    <property type="project" value="UniProtKB-SubCell"/>
</dbReference>
<dbReference type="SUPFAM" id="SSF53623">
    <property type="entry name" value="MurD-like peptide ligases, catalytic domain"/>
    <property type="match status" value="1"/>
</dbReference>
<gene>
    <name evidence="9" type="primary">murD</name>
    <name evidence="11" type="ORF">A3A16_00660</name>
</gene>
<protein>
    <recommendedName>
        <fullName evidence="9">UDP-N-acetylmuramoylalanine--D-glutamate ligase</fullName>
        <ecNumber evidence="9">6.3.2.9</ecNumber>
    </recommendedName>
    <alternativeName>
        <fullName evidence="9">D-glutamic acid-adding enzyme</fullName>
    </alternativeName>
    <alternativeName>
        <fullName evidence="9">UDP-N-acetylmuramoyl-L-alanyl-D-glutamate synthetase</fullName>
    </alternativeName>
</protein>
<dbReference type="InterPro" id="IPR005762">
    <property type="entry name" value="MurD"/>
</dbReference>
<evidence type="ECO:0000256" key="4">
    <source>
        <dbReference type="ARBA" id="ARBA00022598"/>
    </source>
</evidence>
<dbReference type="Gene3D" id="3.40.1190.10">
    <property type="entry name" value="Mur-like, catalytic domain"/>
    <property type="match status" value="1"/>
</dbReference>
<dbReference type="UniPathway" id="UPA00219"/>
<evidence type="ECO:0000313" key="12">
    <source>
        <dbReference type="Proteomes" id="UP000177942"/>
    </source>
</evidence>
<dbReference type="STRING" id="1798407.A3A16_00660"/>
<dbReference type="PANTHER" id="PTHR43692:SF1">
    <property type="entry name" value="UDP-N-ACETYLMURAMOYLALANINE--D-GLUTAMATE LIGASE"/>
    <property type="match status" value="1"/>
</dbReference>
<keyword evidence="4 9" id="KW-0436">Ligase</keyword>
<comment type="subcellular location">
    <subcellularLocation>
        <location evidence="1 9">Cytoplasm</location>
    </subcellularLocation>
</comment>
<dbReference type="GO" id="GO:0005524">
    <property type="term" value="F:ATP binding"/>
    <property type="evidence" value="ECO:0007669"/>
    <property type="project" value="UniProtKB-UniRule"/>
</dbReference>
<comment type="pathway">
    <text evidence="2 9">Cell wall biogenesis; peptidoglycan biosynthesis.</text>
</comment>
<keyword evidence="9" id="KW-0961">Cell wall biogenesis/degradation</keyword>
<keyword evidence="5 9" id="KW-0132">Cell division</keyword>
<dbReference type="GO" id="GO:0009252">
    <property type="term" value="P:peptidoglycan biosynthetic process"/>
    <property type="evidence" value="ECO:0007669"/>
    <property type="project" value="UniProtKB-UniRule"/>
</dbReference>
<reference evidence="11 12" key="1">
    <citation type="journal article" date="2016" name="Nat. Commun.">
        <title>Thousands of microbial genomes shed light on interconnected biogeochemical processes in an aquifer system.</title>
        <authorList>
            <person name="Anantharaman K."/>
            <person name="Brown C.T."/>
            <person name="Hug L.A."/>
            <person name="Sharon I."/>
            <person name="Castelle C.J."/>
            <person name="Probst A.J."/>
            <person name="Thomas B.C."/>
            <person name="Singh A."/>
            <person name="Wilkins M.J."/>
            <person name="Karaoz U."/>
            <person name="Brodie E.L."/>
            <person name="Williams K.H."/>
            <person name="Hubbard S.S."/>
            <person name="Banfield J.F."/>
        </authorList>
    </citation>
    <scope>NUCLEOTIDE SEQUENCE [LARGE SCALE GENOMIC DNA]</scope>
</reference>
<evidence type="ECO:0000313" key="11">
    <source>
        <dbReference type="EMBL" id="OGY65189.1"/>
    </source>
</evidence>
<name>A0A1G1ZL62_9BACT</name>
<evidence type="ECO:0000259" key="10">
    <source>
        <dbReference type="Pfam" id="PF08245"/>
    </source>
</evidence>
<sequence length="449" mass="49744">MKIAILGFGIEGKSTLKFLKRSPIYGGAKIEILDQKRDKNYLKNLDKFDVVFRSPGVPYNLPQIQRAIKKGIRFSSATKLFFEQLHGTTRTEHGHHGQIVIGITGTKGKGTTATLLYQILKNSGFKAALAGNIGKSALEILPKIDSRTMVILELSSFQLQDLAKSPRLAAILDIFPDHLDSHKNFKEYINAKANIGRFQNSKQDKIFYSSDNKFSKWIADQSPARKIPVSPENIGLPGLQIPGDHNQKNAAMAKAIAQNLDCPDHIIDKTIAEFKGIEHRLEFVRGIKIHSNVLKNVGMNSRIDFYNDSASTNPQTSAAAVLSFSNNQITSQSTNQLTILIAGGKDKNLNYKPLADAIKKACNVKAVMLFGENKNKIASVISNQKIVIRKGGNLESAIKIAYKTAKSLIADYRLPVTIVFSPGAASFDMFKDYKDRGRKFKKIVKQIKK</sequence>
<keyword evidence="6 9" id="KW-0547">Nucleotide-binding</keyword>
<dbReference type="SUPFAM" id="SSF53244">
    <property type="entry name" value="MurD-like peptide ligases, peptide-binding domain"/>
    <property type="match status" value="1"/>
</dbReference>
<feature type="domain" description="Mur ligase central" evidence="10">
    <location>
        <begin position="103"/>
        <end position="221"/>
    </location>
</feature>
<feature type="binding site" evidence="9">
    <location>
        <begin position="105"/>
        <end position="111"/>
    </location>
    <ligand>
        <name>ATP</name>
        <dbReference type="ChEBI" id="CHEBI:30616"/>
    </ligand>
</feature>